<protein>
    <recommendedName>
        <fullName evidence="2">histidine kinase</fullName>
        <ecNumber evidence="2">2.7.13.3</ecNumber>
    </recommendedName>
</protein>
<keyword evidence="4" id="KW-0808">Transferase</keyword>
<dbReference type="OrthoDB" id="9766459at2"/>
<dbReference type="Proteomes" id="UP000256373">
    <property type="component" value="Unassembled WGS sequence"/>
</dbReference>
<evidence type="ECO:0000259" key="8">
    <source>
        <dbReference type="PROSITE" id="PS50109"/>
    </source>
</evidence>
<dbReference type="AlphaFoldDB" id="A0A3D8Y287"/>
<dbReference type="PANTHER" id="PTHR42878">
    <property type="entry name" value="TWO-COMPONENT HISTIDINE KINASE"/>
    <property type="match status" value="1"/>
</dbReference>
<evidence type="ECO:0000256" key="1">
    <source>
        <dbReference type="ARBA" id="ARBA00000085"/>
    </source>
</evidence>
<comment type="catalytic activity">
    <reaction evidence="1">
        <text>ATP + protein L-histidine = ADP + protein N-phospho-L-histidine.</text>
        <dbReference type="EC" id="2.7.13.3"/>
    </reaction>
</comment>
<reference evidence="10 11" key="1">
    <citation type="submission" date="2018-07" db="EMBL/GenBank/DDBJ databases">
        <title>Dyadobacter roseus sp. nov., isolated from rose rhizosphere soil.</title>
        <authorList>
            <person name="Chen L."/>
        </authorList>
    </citation>
    <scope>NUCLEOTIDE SEQUENCE [LARGE SCALE GENOMIC DNA]</scope>
    <source>
        <strain evidence="10 11">RS19</strain>
    </source>
</reference>
<dbReference type="InterPro" id="IPR003594">
    <property type="entry name" value="HATPase_dom"/>
</dbReference>
<dbReference type="Gene3D" id="3.30.565.10">
    <property type="entry name" value="Histidine kinase-like ATPase, C-terminal domain"/>
    <property type="match status" value="1"/>
</dbReference>
<dbReference type="InterPro" id="IPR004358">
    <property type="entry name" value="Sig_transdc_His_kin-like_C"/>
</dbReference>
<dbReference type="PROSITE" id="PS50109">
    <property type="entry name" value="HIS_KIN"/>
    <property type="match status" value="1"/>
</dbReference>
<comment type="caution">
    <text evidence="10">The sequence shown here is derived from an EMBL/GenBank/DDBJ whole genome shotgun (WGS) entry which is preliminary data.</text>
</comment>
<evidence type="ECO:0000313" key="10">
    <source>
        <dbReference type="EMBL" id="REA55181.1"/>
    </source>
</evidence>
<dbReference type="InterPro" id="IPR050351">
    <property type="entry name" value="BphY/WalK/GraS-like"/>
</dbReference>
<dbReference type="SUPFAM" id="SSF55874">
    <property type="entry name" value="ATPase domain of HSP90 chaperone/DNA topoisomerase II/histidine kinase"/>
    <property type="match status" value="1"/>
</dbReference>
<dbReference type="Pfam" id="PF13426">
    <property type="entry name" value="PAS_9"/>
    <property type="match status" value="1"/>
</dbReference>
<dbReference type="PANTHER" id="PTHR42878:SF15">
    <property type="entry name" value="BACTERIOPHYTOCHROME"/>
    <property type="match status" value="1"/>
</dbReference>
<dbReference type="SUPFAM" id="SSF55785">
    <property type="entry name" value="PYP-like sensor domain (PAS domain)"/>
    <property type="match status" value="1"/>
</dbReference>
<dbReference type="FunFam" id="3.30.565.10:FF:000006">
    <property type="entry name" value="Sensor histidine kinase WalK"/>
    <property type="match status" value="1"/>
</dbReference>
<dbReference type="SMART" id="SM00388">
    <property type="entry name" value="HisKA"/>
    <property type="match status" value="1"/>
</dbReference>
<evidence type="ECO:0000256" key="6">
    <source>
        <dbReference type="ARBA" id="ARBA00023136"/>
    </source>
</evidence>
<dbReference type="EMBL" id="QNUL01000050">
    <property type="protein sequence ID" value="REA55181.1"/>
    <property type="molecule type" value="Genomic_DNA"/>
</dbReference>
<dbReference type="EC" id="2.7.13.3" evidence="2"/>
<proteinExistence type="predicted"/>
<keyword evidence="3" id="KW-0597">Phosphoprotein</keyword>
<dbReference type="CDD" id="cd00082">
    <property type="entry name" value="HisKA"/>
    <property type="match status" value="1"/>
</dbReference>
<dbReference type="Pfam" id="PF00512">
    <property type="entry name" value="HisKA"/>
    <property type="match status" value="1"/>
</dbReference>
<dbReference type="GO" id="GO:0016020">
    <property type="term" value="C:membrane"/>
    <property type="evidence" value="ECO:0007669"/>
    <property type="project" value="UniProtKB-SubCell"/>
</dbReference>
<evidence type="ECO:0000256" key="5">
    <source>
        <dbReference type="ARBA" id="ARBA00022777"/>
    </source>
</evidence>
<keyword evidence="6" id="KW-0472">Membrane</keyword>
<dbReference type="SMART" id="SM00091">
    <property type="entry name" value="PAS"/>
    <property type="match status" value="1"/>
</dbReference>
<evidence type="ECO:0000256" key="7">
    <source>
        <dbReference type="SAM" id="Coils"/>
    </source>
</evidence>
<dbReference type="NCBIfam" id="TIGR00229">
    <property type="entry name" value="sensory_box"/>
    <property type="match status" value="1"/>
</dbReference>
<dbReference type="SUPFAM" id="SSF47384">
    <property type="entry name" value="Homodimeric domain of signal transducing histidine kinase"/>
    <property type="match status" value="1"/>
</dbReference>
<dbReference type="GO" id="GO:0007234">
    <property type="term" value="P:osmosensory signaling via phosphorelay pathway"/>
    <property type="evidence" value="ECO:0007669"/>
    <property type="project" value="TreeGrafter"/>
</dbReference>
<dbReference type="PRINTS" id="PR00344">
    <property type="entry name" value="BCTRLSENSOR"/>
</dbReference>
<dbReference type="GO" id="GO:0000155">
    <property type="term" value="F:phosphorelay sensor kinase activity"/>
    <property type="evidence" value="ECO:0007669"/>
    <property type="project" value="InterPro"/>
</dbReference>
<evidence type="ECO:0000313" key="11">
    <source>
        <dbReference type="Proteomes" id="UP000256373"/>
    </source>
</evidence>
<accession>A0A3D8Y287</accession>
<keyword evidence="11" id="KW-1185">Reference proteome</keyword>
<dbReference type="InterPro" id="IPR000014">
    <property type="entry name" value="PAS"/>
</dbReference>
<dbReference type="InterPro" id="IPR005467">
    <property type="entry name" value="His_kinase_dom"/>
</dbReference>
<gene>
    <name evidence="10" type="ORF">DSL64_28460</name>
</gene>
<dbReference type="GO" id="GO:0030295">
    <property type="term" value="F:protein kinase activator activity"/>
    <property type="evidence" value="ECO:0007669"/>
    <property type="project" value="TreeGrafter"/>
</dbReference>
<dbReference type="Gene3D" id="1.10.287.130">
    <property type="match status" value="1"/>
</dbReference>
<dbReference type="InterPro" id="IPR036097">
    <property type="entry name" value="HisK_dim/P_sf"/>
</dbReference>
<sequence length="422" mass="47656">MEDNRTRQQLLDQIEYLSEQLQESNDTIEAIRTGQVDAIIVQDPDAGQQLYTLRSADQTYRVFIEKMNEGAVTIDRQGIILYCNSMFAAMVGAPLSSVVGILLESFVADESLEDFQDLIRKGWTTDLKIELLIRQNNKTIPCQLSVATLELDGRESLSVIVTDLSFQKDIQRLLSENNQRLQLANQQLEASNYDLQQFASVASHDLQEPLRKILIFSNLLSTAYHQESNPEITTYLQKISSSSIRMRNMVDDILKYSLISSQEANSEVIELNDVINEIKEDYEVLIQEKDVELIVQSLPVVKAIRSQIKQVFQNLISNSIKFSSPGTAPVIRIWTRPHAEDSRPSPVPMHCIVVEDNGIGFKTEYRDKIFSLFERLNTKERYEGSGIGLSVTKKIIEKHGGQITADGDQGHGATFTIWLPSA</sequence>
<feature type="domain" description="Histidine kinase" evidence="8">
    <location>
        <begin position="201"/>
        <end position="422"/>
    </location>
</feature>
<evidence type="ECO:0000256" key="2">
    <source>
        <dbReference type="ARBA" id="ARBA00012438"/>
    </source>
</evidence>
<keyword evidence="5 10" id="KW-0418">Kinase</keyword>
<organism evidence="10 11">
    <name type="scientific">Dyadobacter luteus</name>
    <dbReference type="NCBI Taxonomy" id="2259619"/>
    <lineage>
        <taxon>Bacteria</taxon>
        <taxon>Pseudomonadati</taxon>
        <taxon>Bacteroidota</taxon>
        <taxon>Cytophagia</taxon>
        <taxon>Cytophagales</taxon>
        <taxon>Spirosomataceae</taxon>
        <taxon>Dyadobacter</taxon>
    </lineage>
</organism>
<evidence type="ECO:0000256" key="4">
    <source>
        <dbReference type="ARBA" id="ARBA00022679"/>
    </source>
</evidence>
<dbReference type="InterPro" id="IPR036890">
    <property type="entry name" value="HATPase_C_sf"/>
</dbReference>
<dbReference type="CDD" id="cd00130">
    <property type="entry name" value="PAS"/>
    <property type="match status" value="1"/>
</dbReference>
<dbReference type="PROSITE" id="PS50112">
    <property type="entry name" value="PAS"/>
    <property type="match status" value="1"/>
</dbReference>
<feature type="coiled-coil region" evidence="7">
    <location>
        <begin position="261"/>
        <end position="288"/>
    </location>
</feature>
<keyword evidence="7" id="KW-0175">Coiled coil</keyword>
<dbReference type="InterPro" id="IPR035965">
    <property type="entry name" value="PAS-like_dom_sf"/>
</dbReference>
<evidence type="ECO:0000259" key="9">
    <source>
        <dbReference type="PROSITE" id="PS50112"/>
    </source>
</evidence>
<name>A0A3D8Y287_9BACT</name>
<dbReference type="GO" id="GO:0000156">
    <property type="term" value="F:phosphorelay response regulator activity"/>
    <property type="evidence" value="ECO:0007669"/>
    <property type="project" value="TreeGrafter"/>
</dbReference>
<dbReference type="InterPro" id="IPR003661">
    <property type="entry name" value="HisK_dim/P_dom"/>
</dbReference>
<dbReference type="Gene3D" id="3.30.450.20">
    <property type="entry name" value="PAS domain"/>
    <property type="match status" value="1"/>
</dbReference>
<evidence type="ECO:0000256" key="3">
    <source>
        <dbReference type="ARBA" id="ARBA00022553"/>
    </source>
</evidence>
<feature type="domain" description="PAS" evidence="9">
    <location>
        <begin position="56"/>
        <end position="126"/>
    </location>
</feature>
<dbReference type="Pfam" id="PF02518">
    <property type="entry name" value="HATPase_c"/>
    <property type="match status" value="1"/>
</dbReference>
<dbReference type="RefSeq" id="WP_115834370.1">
    <property type="nucleotide sequence ID" value="NZ_QNUL01000050.1"/>
</dbReference>
<dbReference type="SMART" id="SM00387">
    <property type="entry name" value="HATPase_c"/>
    <property type="match status" value="1"/>
</dbReference>